<proteinExistence type="inferred from homology"/>
<dbReference type="InterPro" id="IPR021765">
    <property type="entry name" value="UstYa-like"/>
</dbReference>
<dbReference type="PANTHER" id="PTHR33365:SF4">
    <property type="entry name" value="CYCLOCHLOROTINE BIOSYNTHESIS PROTEIN O"/>
    <property type="match status" value="1"/>
</dbReference>
<dbReference type="AlphaFoldDB" id="M2MQS5"/>
<comment type="pathway">
    <text evidence="1">Mycotoxin biosynthesis.</text>
</comment>
<evidence type="ECO:0000313" key="5">
    <source>
        <dbReference type="Proteomes" id="UP000011761"/>
    </source>
</evidence>
<dbReference type="Pfam" id="PF11807">
    <property type="entry name" value="UstYa"/>
    <property type="match status" value="1"/>
</dbReference>
<evidence type="ECO:0000256" key="1">
    <source>
        <dbReference type="ARBA" id="ARBA00004685"/>
    </source>
</evidence>
<dbReference type="eggNOG" id="ENOG502SV2Z">
    <property type="taxonomic scope" value="Eukaryota"/>
</dbReference>
<evidence type="ECO:0000256" key="3">
    <source>
        <dbReference type="SAM" id="Phobius"/>
    </source>
</evidence>
<dbReference type="GO" id="GO:0043386">
    <property type="term" value="P:mycotoxin biosynthetic process"/>
    <property type="evidence" value="ECO:0007669"/>
    <property type="project" value="InterPro"/>
</dbReference>
<gene>
    <name evidence="4" type="ORF">BAUCODRAFT_393946</name>
</gene>
<dbReference type="STRING" id="717646.M2MQS5"/>
<dbReference type="RefSeq" id="XP_007674150.1">
    <property type="nucleotide sequence ID" value="XM_007675960.1"/>
</dbReference>
<dbReference type="Proteomes" id="UP000011761">
    <property type="component" value="Unassembled WGS sequence"/>
</dbReference>
<protein>
    <submittedName>
        <fullName evidence="4">Uncharacterized protein</fullName>
    </submittedName>
</protein>
<feature type="transmembrane region" description="Helical" evidence="3">
    <location>
        <begin position="103"/>
        <end position="123"/>
    </location>
</feature>
<dbReference type="PANTHER" id="PTHR33365">
    <property type="entry name" value="YALI0B05434P"/>
    <property type="match status" value="1"/>
</dbReference>
<dbReference type="GeneID" id="19113782"/>
<dbReference type="OrthoDB" id="3687641at2759"/>
<keyword evidence="3" id="KW-0472">Membrane</keyword>
<dbReference type="HOGENOM" id="CLU_816334_0_0_1"/>
<keyword evidence="3" id="KW-0812">Transmembrane</keyword>
<sequence length="340" mass="38444">MTSVSSETSDASFEDSSPRSLLAHAFNNGTSEDVPIKWVYVGEQDTTPTIEEMRQIYFREDVRDQDTEGLIEHPDGLPAKAEVEDAAYVRGTRETMKCCVKKTFPWVVVFVLGMLSLFLMQTVNIALTPVSNRTDIAYLKSFIKLEQTRFNGAIRATADGNAMHIPEPALDSQCRPFVGPPSPAIDAAWFDLIFGRYVIFNNEEVEWLNGDDGVPALTPINYTTSHIPQQGYYGGPDMLHSLHCLNGLRKHLDIEYYKDEMSVPEEYRRMHIEHCIEQLRQAVLCHADLTPVTLKPVRNSKGEVVALLGETERMHTCRNGVMLAKKWQERGAETARVEYE</sequence>
<name>M2MQS5_BAUPA</name>
<evidence type="ECO:0000313" key="4">
    <source>
        <dbReference type="EMBL" id="EMC99166.1"/>
    </source>
</evidence>
<keyword evidence="5" id="KW-1185">Reference proteome</keyword>
<accession>M2MQS5</accession>
<comment type="similarity">
    <text evidence="2">Belongs to the ustYa family.</text>
</comment>
<organism evidence="4 5">
    <name type="scientific">Baudoinia panamericana (strain UAMH 10762)</name>
    <name type="common">Angels' share fungus</name>
    <name type="synonym">Baudoinia compniacensis (strain UAMH 10762)</name>
    <dbReference type="NCBI Taxonomy" id="717646"/>
    <lineage>
        <taxon>Eukaryota</taxon>
        <taxon>Fungi</taxon>
        <taxon>Dikarya</taxon>
        <taxon>Ascomycota</taxon>
        <taxon>Pezizomycotina</taxon>
        <taxon>Dothideomycetes</taxon>
        <taxon>Dothideomycetidae</taxon>
        <taxon>Mycosphaerellales</taxon>
        <taxon>Teratosphaeriaceae</taxon>
        <taxon>Baudoinia</taxon>
    </lineage>
</organism>
<dbReference type="KEGG" id="bcom:BAUCODRAFT_393946"/>
<reference evidence="4 5" key="1">
    <citation type="journal article" date="2012" name="PLoS Pathog.">
        <title>Diverse lifestyles and strategies of plant pathogenesis encoded in the genomes of eighteen Dothideomycetes fungi.</title>
        <authorList>
            <person name="Ohm R.A."/>
            <person name="Feau N."/>
            <person name="Henrissat B."/>
            <person name="Schoch C.L."/>
            <person name="Horwitz B.A."/>
            <person name="Barry K.W."/>
            <person name="Condon B.J."/>
            <person name="Copeland A.C."/>
            <person name="Dhillon B."/>
            <person name="Glaser F."/>
            <person name="Hesse C.N."/>
            <person name="Kosti I."/>
            <person name="LaButti K."/>
            <person name="Lindquist E.A."/>
            <person name="Lucas S."/>
            <person name="Salamov A.A."/>
            <person name="Bradshaw R.E."/>
            <person name="Ciuffetti L."/>
            <person name="Hamelin R.C."/>
            <person name="Kema G.H.J."/>
            <person name="Lawrence C."/>
            <person name="Scott J.A."/>
            <person name="Spatafora J.W."/>
            <person name="Turgeon B.G."/>
            <person name="de Wit P.J.G.M."/>
            <person name="Zhong S."/>
            <person name="Goodwin S.B."/>
            <person name="Grigoriev I.V."/>
        </authorList>
    </citation>
    <scope>NUCLEOTIDE SEQUENCE [LARGE SCALE GENOMIC DNA]</scope>
    <source>
        <strain evidence="4 5">UAMH 10762</strain>
    </source>
</reference>
<keyword evidence="3" id="KW-1133">Transmembrane helix</keyword>
<evidence type="ECO:0000256" key="2">
    <source>
        <dbReference type="ARBA" id="ARBA00035112"/>
    </source>
</evidence>
<dbReference type="EMBL" id="KB445552">
    <property type="protein sequence ID" value="EMC99166.1"/>
    <property type="molecule type" value="Genomic_DNA"/>
</dbReference>